<organism evidence="2 3">
    <name type="scientific">Brachionus plicatilis</name>
    <name type="common">Marine rotifer</name>
    <name type="synonym">Brachionus muelleri</name>
    <dbReference type="NCBI Taxonomy" id="10195"/>
    <lineage>
        <taxon>Eukaryota</taxon>
        <taxon>Metazoa</taxon>
        <taxon>Spiralia</taxon>
        <taxon>Gnathifera</taxon>
        <taxon>Rotifera</taxon>
        <taxon>Eurotatoria</taxon>
        <taxon>Monogononta</taxon>
        <taxon>Pseudotrocha</taxon>
        <taxon>Ploima</taxon>
        <taxon>Brachionidae</taxon>
        <taxon>Brachionus</taxon>
    </lineage>
</organism>
<dbReference type="EMBL" id="REGN01000363">
    <property type="protein sequence ID" value="RNA42468.1"/>
    <property type="molecule type" value="Genomic_DNA"/>
</dbReference>
<accession>A0A3M7T3R2</accession>
<dbReference type="OrthoDB" id="6424451at2759"/>
<reference evidence="2 3" key="1">
    <citation type="journal article" date="2018" name="Sci. Rep.">
        <title>Genomic signatures of local adaptation to the degree of environmental predictability in rotifers.</title>
        <authorList>
            <person name="Franch-Gras L."/>
            <person name="Hahn C."/>
            <person name="Garcia-Roger E.M."/>
            <person name="Carmona M.J."/>
            <person name="Serra M."/>
            <person name="Gomez A."/>
        </authorList>
    </citation>
    <scope>NUCLEOTIDE SEQUENCE [LARGE SCALE GENOMIC DNA]</scope>
    <source>
        <strain evidence="2">HYR1</strain>
    </source>
</reference>
<comment type="caution">
    <text evidence="2">The sequence shown here is derived from an EMBL/GenBank/DDBJ whole genome shotgun (WGS) entry which is preliminary data.</text>
</comment>
<evidence type="ECO:0000313" key="3">
    <source>
        <dbReference type="Proteomes" id="UP000276133"/>
    </source>
</evidence>
<dbReference type="Pfam" id="PF04832">
    <property type="entry name" value="SOUL"/>
    <property type="match status" value="1"/>
</dbReference>
<gene>
    <name evidence="2" type="ORF">BpHYR1_013162</name>
</gene>
<dbReference type="STRING" id="10195.A0A3M7T3R2"/>
<dbReference type="Proteomes" id="UP000276133">
    <property type="component" value="Unassembled WGS sequence"/>
</dbReference>
<proteinExistence type="inferred from homology"/>
<dbReference type="FunFam" id="3.20.80.10:FF:000002">
    <property type="entry name" value="Heme-binding protein 2"/>
    <property type="match status" value="1"/>
</dbReference>
<evidence type="ECO:0000313" key="2">
    <source>
        <dbReference type="EMBL" id="RNA42468.1"/>
    </source>
</evidence>
<dbReference type="InterPro" id="IPR011256">
    <property type="entry name" value="Reg_factor_effector_dom_sf"/>
</dbReference>
<name>A0A3M7T3R2_BRAPC</name>
<dbReference type="PANTHER" id="PTHR11220">
    <property type="entry name" value="HEME-BINDING PROTEIN-RELATED"/>
    <property type="match status" value="1"/>
</dbReference>
<dbReference type="InterPro" id="IPR006917">
    <property type="entry name" value="SOUL_heme-bd"/>
</dbReference>
<keyword evidence="3" id="KW-1185">Reference proteome</keyword>
<dbReference type="PANTHER" id="PTHR11220:SF1">
    <property type="entry name" value="HEME-BINDING PROTEIN 2"/>
    <property type="match status" value="1"/>
</dbReference>
<dbReference type="Gene3D" id="3.20.80.10">
    <property type="entry name" value="Regulatory factor, effector binding domain"/>
    <property type="match status" value="1"/>
</dbReference>
<evidence type="ECO:0000256" key="1">
    <source>
        <dbReference type="ARBA" id="ARBA00009817"/>
    </source>
</evidence>
<protein>
    <submittedName>
        <fullName evidence="2">Heme-binding 2</fullName>
    </submittedName>
</protein>
<dbReference type="SUPFAM" id="SSF55136">
    <property type="entry name" value="Probable bacterial effector-binding domain"/>
    <property type="match status" value="1"/>
</dbReference>
<sequence>MSFIKSIKNAFGLDIERPKYEVIKTLGDNMEIRKYAPTKWVSTTMEGEADHYKSDYQTKMFYKLFNYISGENENKEKISMTSPVTVAYNSSDMIAPTSQVKMTMGFFVPIEKKDGTPVPSSSDTFLREEPEMTVAVIKFGGYPTTDDYLKQRDLLINTLGDDAKNYDTVNMMTAGYDPPFKPIKRTNEIWLKKIH</sequence>
<comment type="similarity">
    <text evidence="1">Belongs to the HEBP family.</text>
</comment>
<dbReference type="AlphaFoldDB" id="A0A3M7T3R2"/>